<accession>A0ABN9FEL2</accession>
<comment type="caution">
    <text evidence="1">The sequence shown here is derived from an EMBL/GenBank/DDBJ whole genome shotgun (WGS) entry which is preliminary data.</text>
</comment>
<feature type="non-terminal residue" evidence="1">
    <location>
        <position position="1"/>
    </location>
</feature>
<evidence type="ECO:0000313" key="2">
    <source>
        <dbReference type="Proteomes" id="UP001162483"/>
    </source>
</evidence>
<dbReference type="Proteomes" id="UP001162483">
    <property type="component" value="Unassembled WGS sequence"/>
</dbReference>
<gene>
    <name evidence="1" type="ORF">SPARVUS_LOCUS11697685</name>
</gene>
<name>A0ABN9FEL2_9NEOB</name>
<keyword evidence="2" id="KW-1185">Reference proteome</keyword>
<dbReference type="EMBL" id="CATNWA010016647">
    <property type="protein sequence ID" value="CAI9594277.1"/>
    <property type="molecule type" value="Genomic_DNA"/>
</dbReference>
<proteinExistence type="predicted"/>
<protein>
    <submittedName>
        <fullName evidence="1">Uncharacterized protein</fullName>
    </submittedName>
</protein>
<feature type="non-terminal residue" evidence="1">
    <location>
        <position position="61"/>
    </location>
</feature>
<reference evidence="1" key="1">
    <citation type="submission" date="2023-05" db="EMBL/GenBank/DDBJ databases">
        <authorList>
            <person name="Stuckert A."/>
        </authorList>
    </citation>
    <scope>NUCLEOTIDE SEQUENCE</scope>
</reference>
<sequence>IAACCPRPLPSGRLPPVARDPCPGVDCRLLPKVPAQCSAEAPSLGGRLPACCPRPLLRGRL</sequence>
<organism evidence="1 2">
    <name type="scientific">Staurois parvus</name>
    <dbReference type="NCBI Taxonomy" id="386267"/>
    <lineage>
        <taxon>Eukaryota</taxon>
        <taxon>Metazoa</taxon>
        <taxon>Chordata</taxon>
        <taxon>Craniata</taxon>
        <taxon>Vertebrata</taxon>
        <taxon>Euteleostomi</taxon>
        <taxon>Amphibia</taxon>
        <taxon>Batrachia</taxon>
        <taxon>Anura</taxon>
        <taxon>Neobatrachia</taxon>
        <taxon>Ranoidea</taxon>
        <taxon>Ranidae</taxon>
        <taxon>Staurois</taxon>
    </lineage>
</organism>
<evidence type="ECO:0000313" key="1">
    <source>
        <dbReference type="EMBL" id="CAI9594277.1"/>
    </source>
</evidence>